<dbReference type="AlphaFoldDB" id="A0AAV0HJM6"/>
<reference evidence="3" key="1">
    <citation type="submission" date="2022-08" db="EMBL/GenBank/DDBJ databases">
        <authorList>
            <person name="Gutierrez-Valencia J."/>
        </authorList>
    </citation>
    <scope>NUCLEOTIDE SEQUENCE</scope>
</reference>
<protein>
    <submittedName>
        <fullName evidence="3">Uncharacterized protein</fullName>
    </submittedName>
</protein>
<keyword evidence="4" id="KW-1185">Reference proteome</keyword>
<dbReference type="InterPro" id="IPR032675">
    <property type="entry name" value="LRR_dom_sf"/>
</dbReference>
<keyword evidence="1" id="KW-0433">Leucine-rich repeat</keyword>
<sequence length="84" mass="9841">MELSCQAFSRMHNLRLLKIYNHGARDGSYKVRLPFGLESLPDELRYLHWNGYPLSTFPFNFRVENLVHINLTYSNIGQLWGGVQ</sequence>
<dbReference type="InterPro" id="IPR044974">
    <property type="entry name" value="Disease_R_plants"/>
</dbReference>
<dbReference type="Pfam" id="PF07725">
    <property type="entry name" value="LRR_3"/>
    <property type="match status" value="1"/>
</dbReference>
<feature type="non-terminal residue" evidence="3">
    <location>
        <position position="84"/>
    </location>
</feature>
<name>A0AAV0HJM6_9ROSI</name>
<dbReference type="PANTHER" id="PTHR11017:SF361">
    <property type="entry name" value="ADP-RIBOSYL CYCLASE_CYCLIC ADP-RIBOSE HYDROLASE"/>
    <property type="match status" value="1"/>
</dbReference>
<proteinExistence type="predicted"/>
<accession>A0AAV0HJM6</accession>
<dbReference type="GO" id="GO:0006952">
    <property type="term" value="P:defense response"/>
    <property type="evidence" value="ECO:0007669"/>
    <property type="project" value="InterPro"/>
</dbReference>
<dbReference type="Gene3D" id="3.80.10.10">
    <property type="entry name" value="Ribonuclease Inhibitor"/>
    <property type="match status" value="1"/>
</dbReference>
<dbReference type="SUPFAM" id="SSF52058">
    <property type="entry name" value="L domain-like"/>
    <property type="match status" value="1"/>
</dbReference>
<dbReference type="EMBL" id="CAMGYJ010000002">
    <property type="protein sequence ID" value="CAI0385397.1"/>
    <property type="molecule type" value="Genomic_DNA"/>
</dbReference>
<evidence type="ECO:0000256" key="2">
    <source>
        <dbReference type="ARBA" id="ARBA00022737"/>
    </source>
</evidence>
<gene>
    <name evidence="3" type="ORF">LITE_LOCUS4775</name>
</gene>
<evidence type="ECO:0000256" key="1">
    <source>
        <dbReference type="ARBA" id="ARBA00022614"/>
    </source>
</evidence>
<evidence type="ECO:0000313" key="3">
    <source>
        <dbReference type="EMBL" id="CAI0385397.1"/>
    </source>
</evidence>
<organism evidence="3 4">
    <name type="scientific">Linum tenue</name>
    <dbReference type="NCBI Taxonomy" id="586396"/>
    <lineage>
        <taxon>Eukaryota</taxon>
        <taxon>Viridiplantae</taxon>
        <taxon>Streptophyta</taxon>
        <taxon>Embryophyta</taxon>
        <taxon>Tracheophyta</taxon>
        <taxon>Spermatophyta</taxon>
        <taxon>Magnoliopsida</taxon>
        <taxon>eudicotyledons</taxon>
        <taxon>Gunneridae</taxon>
        <taxon>Pentapetalae</taxon>
        <taxon>rosids</taxon>
        <taxon>fabids</taxon>
        <taxon>Malpighiales</taxon>
        <taxon>Linaceae</taxon>
        <taxon>Linum</taxon>
    </lineage>
</organism>
<keyword evidence="2" id="KW-0677">Repeat</keyword>
<dbReference type="InterPro" id="IPR011713">
    <property type="entry name" value="Leu-rich_rpt_3"/>
</dbReference>
<dbReference type="PANTHER" id="PTHR11017">
    <property type="entry name" value="LEUCINE-RICH REPEAT-CONTAINING PROTEIN"/>
    <property type="match status" value="1"/>
</dbReference>
<evidence type="ECO:0000313" key="4">
    <source>
        <dbReference type="Proteomes" id="UP001154282"/>
    </source>
</evidence>
<dbReference type="Proteomes" id="UP001154282">
    <property type="component" value="Unassembled WGS sequence"/>
</dbReference>
<comment type="caution">
    <text evidence="3">The sequence shown here is derived from an EMBL/GenBank/DDBJ whole genome shotgun (WGS) entry which is preliminary data.</text>
</comment>